<evidence type="ECO:0000256" key="1">
    <source>
        <dbReference type="SAM" id="Phobius"/>
    </source>
</evidence>
<gene>
    <name evidence="2" type="ORF">OSCT_0731</name>
</gene>
<evidence type="ECO:0000313" key="3">
    <source>
        <dbReference type="Proteomes" id="UP000054010"/>
    </source>
</evidence>
<keyword evidence="1" id="KW-1133">Transmembrane helix</keyword>
<proteinExistence type="predicted"/>
<protein>
    <submittedName>
        <fullName evidence="2">Uncharacterized protein</fullName>
    </submittedName>
</protein>
<evidence type="ECO:0000313" key="2">
    <source>
        <dbReference type="EMBL" id="EFO81449.1"/>
    </source>
</evidence>
<keyword evidence="3" id="KW-1185">Reference proteome</keyword>
<accession>E1IBN0</accession>
<organism evidence="2 3">
    <name type="scientific">Oscillochloris trichoides DG-6</name>
    <dbReference type="NCBI Taxonomy" id="765420"/>
    <lineage>
        <taxon>Bacteria</taxon>
        <taxon>Bacillati</taxon>
        <taxon>Chloroflexota</taxon>
        <taxon>Chloroflexia</taxon>
        <taxon>Chloroflexales</taxon>
        <taxon>Chloroflexineae</taxon>
        <taxon>Oscillochloridaceae</taxon>
        <taxon>Oscillochloris</taxon>
    </lineage>
</organism>
<comment type="caution">
    <text evidence="2">The sequence shown here is derived from an EMBL/GenBank/DDBJ whole genome shotgun (WGS) entry which is preliminary data.</text>
</comment>
<dbReference type="STRING" id="765420.OSCT_0731"/>
<keyword evidence="1" id="KW-0472">Membrane</keyword>
<dbReference type="eggNOG" id="ENOG5030MIT">
    <property type="taxonomic scope" value="Bacteria"/>
</dbReference>
<name>E1IBN0_9CHLR</name>
<dbReference type="EMBL" id="ADVR01000012">
    <property type="protein sequence ID" value="EFO81449.1"/>
    <property type="molecule type" value="Genomic_DNA"/>
</dbReference>
<dbReference type="Proteomes" id="UP000054010">
    <property type="component" value="Unassembled WGS sequence"/>
</dbReference>
<dbReference type="AlphaFoldDB" id="E1IBN0"/>
<feature type="transmembrane region" description="Helical" evidence="1">
    <location>
        <begin position="43"/>
        <end position="64"/>
    </location>
</feature>
<feature type="transmembrane region" description="Helical" evidence="1">
    <location>
        <begin position="12"/>
        <end position="31"/>
    </location>
</feature>
<dbReference type="OrthoDB" id="9839792at2"/>
<feature type="transmembrane region" description="Helical" evidence="1">
    <location>
        <begin position="100"/>
        <end position="118"/>
    </location>
</feature>
<keyword evidence="1" id="KW-0812">Transmembrane</keyword>
<reference evidence="2 3" key="1">
    <citation type="journal article" date="2011" name="J. Bacteriol.">
        <title>Draft genome sequence of the anoxygenic filamentous phototrophic bacterium Oscillochloris trichoides subsp. DG-6.</title>
        <authorList>
            <person name="Kuznetsov B.B."/>
            <person name="Ivanovsky R.N."/>
            <person name="Keppen O.I."/>
            <person name="Sukhacheva M.V."/>
            <person name="Bumazhkin B.K."/>
            <person name="Patutina E.O."/>
            <person name="Beletsky A.V."/>
            <person name="Mardanov A.V."/>
            <person name="Baslerov R.V."/>
            <person name="Panteleeva A.N."/>
            <person name="Kolganova T.V."/>
            <person name="Ravin N.V."/>
            <person name="Skryabin K.G."/>
        </authorList>
    </citation>
    <scope>NUCLEOTIDE SEQUENCE [LARGE SCALE GENOMIC DNA]</scope>
    <source>
        <strain evidence="2 3">DG-6</strain>
    </source>
</reference>
<feature type="transmembrane region" description="Helical" evidence="1">
    <location>
        <begin position="70"/>
        <end position="91"/>
    </location>
</feature>
<sequence length="124" mass="13258">MLDLLPFHAKLQVTLSLVTLVLTLWGAVNALRGRCGETYIAGLWIAELLLISQALIGATIFFAMGAPLFMAMHIVYGVIAPLFIPAAILLARGQRGRREATSFAVAAFLVLVIIMRAYETGGGG</sequence>
<dbReference type="HOGENOM" id="CLU_2001557_0_0_0"/>